<keyword evidence="3" id="KW-1185">Reference proteome</keyword>
<evidence type="ECO:0000313" key="3">
    <source>
        <dbReference type="Proteomes" id="UP000275078"/>
    </source>
</evidence>
<dbReference type="Proteomes" id="UP000275078">
    <property type="component" value="Unassembled WGS sequence"/>
</dbReference>
<evidence type="ECO:0000313" key="2">
    <source>
        <dbReference type="EMBL" id="RPA78660.1"/>
    </source>
</evidence>
<accession>A0A3N4I3I5</accession>
<proteinExistence type="predicted"/>
<reference evidence="2 3" key="1">
    <citation type="journal article" date="2018" name="Nat. Ecol. Evol.">
        <title>Pezizomycetes genomes reveal the molecular basis of ectomycorrhizal truffle lifestyle.</title>
        <authorList>
            <person name="Murat C."/>
            <person name="Payen T."/>
            <person name="Noel B."/>
            <person name="Kuo A."/>
            <person name="Morin E."/>
            <person name="Chen J."/>
            <person name="Kohler A."/>
            <person name="Krizsan K."/>
            <person name="Balestrini R."/>
            <person name="Da Silva C."/>
            <person name="Montanini B."/>
            <person name="Hainaut M."/>
            <person name="Levati E."/>
            <person name="Barry K.W."/>
            <person name="Belfiori B."/>
            <person name="Cichocki N."/>
            <person name="Clum A."/>
            <person name="Dockter R.B."/>
            <person name="Fauchery L."/>
            <person name="Guy J."/>
            <person name="Iotti M."/>
            <person name="Le Tacon F."/>
            <person name="Lindquist E.A."/>
            <person name="Lipzen A."/>
            <person name="Malagnac F."/>
            <person name="Mello A."/>
            <person name="Molinier V."/>
            <person name="Miyauchi S."/>
            <person name="Poulain J."/>
            <person name="Riccioni C."/>
            <person name="Rubini A."/>
            <person name="Sitrit Y."/>
            <person name="Splivallo R."/>
            <person name="Traeger S."/>
            <person name="Wang M."/>
            <person name="Zifcakova L."/>
            <person name="Wipf D."/>
            <person name="Zambonelli A."/>
            <person name="Paolocci F."/>
            <person name="Nowrousian M."/>
            <person name="Ottonello S."/>
            <person name="Baldrian P."/>
            <person name="Spatafora J.W."/>
            <person name="Henrissat B."/>
            <person name="Nagy L.G."/>
            <person name="Aury J.M."/>
            <person name="Wincker P."/>
            <person name="Grigoriev I.V."/>
            <person name="Bonfante P."/>
            <person name="Martin F.M."/>
        </authorList>
    </citation>
    <scope>NUCLEOTIDE SEQUENCE [LARGE SCALE GENOMIC DNA]</scope>
    <source>
        <strain evidence="2 3">RN42</strain>
    </source>
</reference>
<organism evidence="2 3">
    <name type="scientific">Ascobolus immersus RN42</name>
    <dbReference type="NCBI Taxonomy" id="1160509"/>
    <lineage>
        <taxon>Eukaryota</taxon>
        <taxon>Fungi</taxon>
        <taxon>Dikarya</taxon>
        <taxon>Ascomycota</taxon>
        <taxon>Pezizomycotina</taxon>
        <taxon>Pezizomycetes</taxon>
        <taxon>Pezizales</taxon>
        <taxon>Ascobolaceae</taxon>
        <taxon>Ascobolus</taxon>
    </lineage>
</organism>
<evidence type="ECO:0000256" key="1">
    <source>
        <dbReference type="SAM" id="Coils"/>
    </source>
</evidence>
<protein>
    <submittedName>
        <fullName evidence="2">Uncharacterized protein</fullName>
    </submittedName>
</protein>
<gene>
    <name evidence="2" type="ORF">BJ508DRAFT_416399</name>
</gene>
<name>A0A3N4I3I5_ASCIM</name>
<feature type="coiled-coil region" evidence="1">
    <location>
        <begin position="23"/>
        <end position="57"/>
    </location>
</feature>
<keyword evidence="1" id="KW-0175">Coiled coil</keyword>
<sequence>MRKYIEKRDLRNPILRPRSLKVQEKYKEELHLLREDIRKFRGQISSLRRQIQQAKFEDQKNAQGIYPPASEYSWRPSSMKGRWIKLDSLLEQIEEGVEKMIKFSEDVLVLGEEPAPVAIEPIAPADWNSGEKFVTDRQIQEDDDKDCEHLFCDELSGLSAIVQHHKEAKANWMEHEKMYPGIGLASAIASGLNGVKRKLEDLSED</sequence>
<dbReference type="AlphaFoldDB" id="A0A3N4I3I5"/>
<dbReference type="EMBL" id="ML119708">
    <property type="protein sequence ID" value="RPA78660.1"/>
    <property type="molecule type" value="Genomic_DNA"/>
</dbReference>